<dbReference type="AlphaFoldDB" id="A0A6C0M0F8"/>
<organism evidence="2">
    <name type="scientific">viral metagenome</name>
    <dbReference type="NCBI Taxonomy" id="1070528"/>
    <lineage>
        <taxon>unclassified sequences</taxon>
        <taxon>metagenomes</taxon>
        <taxon>organismal metagenomes</taxon>
    </lineage>
</organism>
<dbReference type="Pfam" id="PF00004">
    <property type="entry name" value="AAA"/>
    <property type="match status" value="1"/>
</dbReference>
<dbReference type="PANTHER" id="PTHR43392">
    <property type="entry name" value="AAA-TYPE ATPASE FAMILY PROTEIN / ANKYRIN REPEAT FAMILY PROTEIN"/>
    <property type="match status" value="1"/>
</dbReference>
<dbReference type="EMBL" id="MN740611">
    <property type="protein sequence ID" value="QHU35765.1"/>
    <property type="molecule type" value="Genomic_DNA"/>
</dbReference>
<feature type="domain" description="AAA+ ATPase" evidence="1">
    <location>
        <begin position="85"/>
        <end position="253"/>
    </location>
</feature>
<name>A0A6C0M0F8_9ZZZZ</name>
<dbReference type="PANTHER" id="PTHR43392:SF2">
    <property type="entry name" value="AAA-TYPE ATPASE FAMILY PROTEIN _ ANKYRIN REPEAT FAMILY PROTEIN"/>
    <property type="match status" value="1"/>
</dbReference>
<evidence type="ECO:0000313" key="2">
    <source>
        <dbReference type="EMBL" id="QHU35765.1"/>
    </source>
</evidence>
<dbReference type="InterPro" id="IPR003593">
    <property type="entry name" value="AAA+_ATPase"/>
</dbReference>
<reference evidence="2" key="1">
    <citation type="journal article" date="2020" name="Nature">
        <title>Giant virus diversity and host interactions through global metagenomics.</title>
        <authorList>
            <person name="Schulz F."/>
            <person name="Roux S."/>
            <person name="Paez-Espino D."/>
            <person name="Jungbluth S."/>
            <person name="Walsh D.A."/>
            <person name="Denef V.J."/>
            <person name="McMahon K.D."/>
            <person name="Konstantinidis K.T."/>
            <person name="Eloe-Fadrosh E.A."/>
            <person name="Kyrpides N.C."/>
            <person name="Woyke T."/>
        </authorList>
    </citation>
    <scope>NUCLEOTIDE SEQUENCE</scope>
    <source>
        <strain evidence="2">GVMAG-S-1035085-51</strain>
    </source>
</reference>
<evidence type="ECO:0000259" key="1">
    <source>
        <dbReference type="SMART" id="SM00382"/>
    </source>
</evidence>
<accession>A0A6C0M0F8</accession>
<protein>
    <recommendedName>
        <fullName evidence="1">AAA+ ATPase domain-containing protein</fullName>
    </recommendedName>
</protein>
<dbReference type="InterPro" id="IPR027417">
    <property type="entry name" value="P-loop_NTPase"/>
</dbReference>
<dbReference type="InterPro" id="IPR050773">
    <property type="entry name" value="CbxX/CfxQ_RuBisCO_ESX"/>
</dbReference>
<sequence length="355" mass="40907">MELPPPVIKEKKLTPEVKTLDDMIELGKSYNINTADNYVIDVYKLYKITNSLEKLKKLIGMKKVKDAVVGHVLFFLSNLQDANQDMLHTVIEGPPGVGKTLLGRIIGEIYYNLGIIQAPIAQAQPRRVDDDNSEQPRKRRRRNDMIFIVAKRSDLIAKYLGQTAIKTQEVINSSLGGVLFIDEAYSLGNSEKSDSFSKECIDTINQNLSEKKNQLLCIIAGYKDALDKSFFSYNEGLTRRFPFRYIIEEYTPDELIQMFEKMIIEIGNGWEYNGSKTELTKFMTNNYDYFPNYGGDIETFILNVKIEHAKRVYCLDEKERKKINMIDVTNAFTQYKTNKKIKPKEDKTSAEMMYI</sequence>
<dbReference type="GO" id="GO:0005524">
    <property type="term" value="F:ATP binding"/>
    <property type="evidence" value="ECO:0007669"/>
    <property type="project" value="InterPro"/>
</dbReference>
<proteinExistence type="predicted"/>
<dbReference type="SMART" id="SM00382">
    <property type="entry name" value="AAA"/>
    <property type="match status" value="1"/>
</dbReference>
<dbReference type="Gene3D" id="3.40.50.300">
    <property type="entry name" value="P-loop containing nucleotide triphosphate hydrolases"/>
    <property type="match status" value="1"/>
</dbReference>
<dbReference type="SUPFAM" id="SSF52540">
    <property type="entry name" value="P-loop containing nucleoside triphosphate hydrolases"/>
    <property type="match status" value="1"/>
</dbReference>
<dbReference type="InterPro" id="IPR003959">
    <property type="entry name" value="ATPase_AAA_core"/>
</dbReference>
<dbReference type="GO" id="GO:0016887">
    <property type="term" value="F:ATP hydrolysis activity"/>
    <property type="evidence" value="ECO:0007669"/>
    <property type="project" value="InterPro"/>
</dbReference>